<dbReference type="Gene3D" id="3.40.50.1000">
    <property type="entry name" value="HAD superfamily/HAD-like"/>
    <property type="match status" value="1"/>
</dbReference>
<dbReference type="AlphaFoldDB" id="A0AAV3T1S2"/>
<dbReference type="InterPro" id="IPR050155">
    <property type="entry name" value="HAD-like_hydrolase_sf"/>
</dbReference>
<dbReference type="Pfam" id="PF00702">
    <property type="entry name" value="Hydrolase"/>
    <property type="match status" value="1"/>
</dbReference>
<dbReference type="SUPFAM" id="SSF56784">
    <property type="entry name" value="HAD-like"/>
    <property type="match status" value="1"/>
</dbReference>
<keyword evidence="3" id="KW-1185">Reference proteome</keyword>
<dbReference type="RefSeq" id="WP_227260066.1">
    <property type="nucleotide sequence ID" value="NZ_BAAADU010000002.1"/>
</dbReference>
<organism evidence="2 3">
    <name type="scientific">Salarchaeum japonicum</name>
    <dbReference type="NCBI Taxonomy" id="555573"/>
    <lineage>
        <taxon>Archaea</taxon>
        <taxon>Methanobacteriati</taxon>
        <taxon>Methanobacteriota</taxon>
        <taxon>Stenosarchaea group</taxon>
        <taxon>Halobacteria</taxon>
        <taxon>Halobacteriales</taxon>
        <taxon>Halobacteriaceae</taxon>
    </lineage>
</organism>
<dbReference type="Gene3D" id="1.10.150.240">
    <property type="entry name" value="Putative phosphatase, domain 2"/>
    <property type="match status" value="1"/>
</dbReference>
<evidence type="ECO:0000256" key="1">
    <source>
        <dbReference type="ARBA" id="ARBA00007958"/>
    </source>
</evidence>
<reference evidence="2 3" key="1">
    <citation type="journal article" date="2019" name="Int. J. Syst. Evol. Microbiol.">
        <title>The Global Catalogue of Microorganisms (GCM) 10K type strain sequencing project: providing services to taxonomists for standard genome sequencing and annotation.</title>
        <authorList>
            <consortium name="The Broad Institute Genomics Platform"/>
            <consortium name="The Broad Institute Genome Sequencing Center for Infectious Disease"/>
            <person name="Wu L."/>
            <person name="Ma J."/>
        </authorList>
    </citation>
    <scope>NUCLEOTIDE SEQUENCE [LARGE SCALE GENOMIC DNA]</scope>
    <source>
        <strain evidence="2 3">JCM 16327</strain>
    </source>
</reference>
<dbReference type="GO" id="GO:0006281">
    <property type="term" value="P:DNA repair"/>
    <property type="evidence" value="ECO:0007669"/>
    <property type="project" value="TreeGrafter"/>
</dbReference>
<dbReference type="NCBIfam" id="TIGR01549">
    <property type="entry name" value="HAD-SF-IA-v1"/>
    <property type="match status" value="1"/>
</dbReference>
<sequence>MDYDAVFWDIGGVLLDVDSVREAHTRFMERFVAAHGLDVAPRAALEEWRGVVGRQFRERDGNAYQSAREAYALALAELVGRDLTDDEWFPLFRETSQRYLRPTPHTREVVAALADAGVYQGIVSDVDTEEGEFILSLFGVLDHVDDVTTSEAVGRTKPDDAMFETALAKSPVAPERTLMVGDRYDHDVAGAARHGIRGVAFGANADGPDASHRIDDLRDVLDIVGVRGDR</sequence>
<comment type="caution">
    <text evidence="2">The sequence shown here is derived from an EMBL/GenBank/DDBJ whole genome shotgun (WGS) entry which is preliminary data.</text>
</comment>
<dbReference type="GeneID" id="68573352"/>
<dbReference type="Proteomes" id="UP001500194">
    <property type="component" value="Unassembled WGS sequence"/>
</dbReference>
<dbReference type="InterPro" id="IPR036412">
    <property type="entry name" value="HAD-like_sf"/>
</dbReference>
<dbReference type="SFLD" id="SFLDS00003">
    <property type="entry name" value="Haloacid_Dehalogenase"/>
    <property type="match status" value="1"/>
</dbReference>
<dbReference type="EMBL" id="BAAADU010000002">
    <property type="protein sequence ID" value="GAA0655873.1"/>
    <property type="molecule type" value="Genomic_DNA"/>
</dbReference>
<name>A0AAV3T1S2_9EURY</name>
<dbReference type="GO" id="GO:0008967">
    <property type="term" value="F:phosphoglycolate phosphatase activity"/>
    <property type="evidence" value="ECO:0007669"/>
    <property type="project" value="TreeGrafter"/>
</dbReference>
<gene>
    <name evidence="2" type="ORF">GCM10009019_19660</name>
</gene>
<accession>A0AAV3T1S2</accession>
<dbReference type="InterPro" id="IPR023198">
    <property type="entry name" value="PGP-like_dom2"/>
</dbReference>
<dbReference type="PANTHER" id="PTHR43434">
    <property type="entry name" value="PHOSPHOGLYCOLATE PHOSPHATASE"/>
    <property type="match status" value="1"/>
</dbReference>
<dbReference type="GO" id="GO:0005829">
    <property type="term" value="C:cytosol"/>
    <property type="evidence" value="ECO:0007669"/>
    <property type="project" value="TreeGrafter"/>
</dbReference>
<protein>
    <submittedName>
        <fullName evidence="2">HAD family phosphatase</fullName>
    </submittedName>
</protein>
<dbReference type="SFLD" id="SFLDG01129">
    <property type="entry name" value="C1.5:_HAD__Beta-PGM__Phosphata"/>
    <property type="match status" value="1"/>
</dbReference>
<comment type="similarity">
    <text evidence="1">Belongs to the HAD-like hydrolase superfamily.</text>
</comment>
<dbReference type="PANTHER" id="PTHR43434:SF1">
    <property type="entry name" value="PHOSPHOGLYCOLATE PHOSPHATASE"/>
    <property type="match status" value="1"/>
</dbReference>
<dbReference type="InterPro" id="IPR023214">
    <property type="entry name" value="HAD_sf"/>
</dbReference>
<evidence type="ECO:0000313" key="2">
    <source>
        <dbReference type="EMBL" id="GAA0655873.1"/>
    </source>
</evidence>
<evidence type="ECO:0000313" key="3">
    <source>
        <dbReference type="Proteomes" id="UP001500194"/>
    </source>
</evidence>
<dbReference type="InterPro" id="IPR006439">
    <property type="entry name" value="HAD-SF_hydro_IA"/>
</dbReference>
<proteinExistence type="inferred from homology"/>